<evidence type="ECO:0000313" key="3">
    <source>
        <dbReference type="Proteomes" id="UP001302349"/>
    </source>
</evidence>
<evidence type="ECO:0000313" key="2">
    <source>
        <dbReference type="EMBL" id="WOK09603.1"/>
    </source>
</evidence>
<reference evidence="2 3" key="1">
    <citation type="journal article" date="2023" name="Microbiol. Resour. Announc.">
        <title>Complete Genome Sequence of Imperialibacter roseus strain P4T.</title>
        <authorList>
            <person name="Tizabi D.R."/>
            <person name="Bachvaroff T."/>
            <person name="Hill R.T."/>
        </authorList>
    </citation>
    <scope>NUCLEOTIDE SEQUENCE [LARGE SCALE GENOMIC DNA]</scope>
    <source>
        <strain evidence="2 3">P4T</strain>
    </source>
</reference>
<dbReference type="CDD" id="cd01832">
    <property type="entry name" value="SGNH_hydrolase_like_1"/>
    <property type="match status" value="1"/>
</dbReference>
<proteinExistence type="predicted"/>
<dbReference type="EMBL" id="CP136051">
    <property type="protein sequence ID" value="WOK09603.1"/>
    <property type="molecule type" value="Genomic_DNA"/>
</dbReference>
<keyword evidence="2" id="KW-0378">Hydrolase</keyword>
<dbReference type="Pfam" id="PF13472">
    <property type="entry name" value="Lipase_GDSL_2"/>
    <property type="match status" value="1"/>
</dbReference>
<dbReference type="Proteomes" id="UP001302349">
    <property type="component" value="Chromosome"/>
</dbReference>
<dbReference type="RefSeq" id="WP_317492217.1">
    <property type="nucleotide sequence ID" value="NZ_CP136051.1"/>
</dbReference>
<evidence type="ECO:0000259" key="1">
    <source>
        <dbReference type="Pfam" id="PF13472"/>
    </source>
</evidence>
<feature type="domain" description="SGNH hydrolase-type esterase" evidence="1">
    <location>
        <begin position="43"/>
        <end position="220"/>
    </location>
</feature>
<dbReference type="SUPFAM" id="SSF52266">
    <property type="entry name" value="SGNH hydrolase"/>
    <property type="match status" value="1"/>
</dbReference>
<dbReference type="EC" id="3.1.-.-" evidence="2"/>
<name>A0ABZ0IX44_9BACT</name>
<gene>
    <name evidence="2" type="ORF">RT717_13230</name>
</gene>
<dbReference type="InterPro" id="IPR013830">
    <property type="entry name" value="SGNH_hydro"/>
</dbReference>
<dbReference type="Gene3D" id="3.40.50.1110">
    <property type="entry name" value="SGNH hydrolase"/>
    <property type="match status" value="1"/>
</dbReference>
<sequence>MSKSKYTFLAIFLLSYIALLGCNEENKQNTESMDQVGSLKFLALGDSYTIGESVAENERWPVQLAAALSQSGVSVAPPKIIATTGWTTDELQKGIEKASPKPPYDLVSLLIGVNNQYRGRSLDEYKRQFEALLVQAINFADGKAEKVFVVSIPDYGVTPFAADRNPEKIGKEIDAFNRAAEAISKKFGVAFVNITPGSREAANDPELVASDGLHPSGKMYTQWVSEIFPIVEEMIK</sequence>
<dbReference type="PROSITE" id="PS51257">
    <property type="entry name" value="PROKAR_LIPOPROTEIN"/>
    <property type="match status" value="1"/>
</dbReference>
<keyword evidence="3" id="KW-1185">Reference proteome</keyword>
<organism evidence="2 3">
    <name type="scientific">Imperialibacter roseus</name>
    <dbReference type="NCBI Taxonomy" id="1324217"/>
    <lineage>
        <taxon>Bacteria</taxon>
        <taxon>Pseudomonadati</taxon>
        <taxon>Bacteroidota</taxon>
        <taxon>Cytophagia</taxon>
        <taxon>Cytophagales</taxon>
        <taxon>Flammeovirgaceae</taxon>
        <taxon>Imperialibacter</taxon>
    </lineage>
</organism>
<dbReference type="InterPro" id="IPR036514">
    <property type="entry name" value="SGNH_hydro_sf"/>
</dbReference>
<accession>A0ABZ0IX44</accession>
<protein>
    <submittedName>
        <fullName evidence="2">SGNH/GDSL hydrolase family protein</fullName>
        <ecNumber evidence="2">3.1.-.-</ecNumber>
    </submittedName>
</protein>
<dbReference type="GO" id="GO:0016787">
    <property type="term" value="F:hydrolase activity"/>
    <property type="evidence" value="ECO:0007669"/>
    <property type="project" value="UniProtKB-KW"/>
</dbReference>